<dbReference type="eggNOG" id="ENOG502QR96">
    <property type="taxonomic scope" value="Eukaryota"/>
</dbReference>
<keyword evidence="4" id="KW-0732">Signal</keyword>
<gene>
    <name evidence="7" type="ORF">AMTR_s00141p00087190</name>
</gene>
<keyword evidence="5" id="KW-0325">Glycoprotein</keyword>
<comment type="subcellular location">
    <subcellularLocation>
        <location evidence="1">Cell envelope</location>
    </subcellularLocation>
    <subcellularLocation>
        <location evidence="2">Secreted</location>
    </subcellularLocation>
</comment>
<dbReference type="GO" id="GO:0005576">
    <property type="term" value="C:extracellular region"/>
    <property type="evidence" value="ECO:0007669"/>
    <property type="project" value="UniProtKB-SubCell"/>
</dbReference>
<dbReference type="AlphaFoldDB" id="W1PGB0"/>
<proteinExistence type="predicted"/>
<evidence type="ECO:0000256" key="5">
    <source>
        <dbReference type="ARBA" id="ARBA00023180"/>
    </source>
</evidence>
<dbReference type="InterPro" id="IPR006946">
    <property type="entry name" value="DGR2-like_dom"/>
</dbReference>
<evidence type="ECO:0000313" key="7">
    <source>
        <dbReference type="EMBL" id="ERN07013.1"/>
    </source>
</evidence>
<evidence type="ECO:0000256" key="2">
    <source>
        <dbReference type="ARBA" id="ARBA00004613"/>
    </source>
</evidence>
<dbReference type="EMBL" id="KI393843">
    <property type="protein sequence ID" value="ERN07013.1"/>
    <property type="molecule type" value="Genomic_DNA"/>
</dbReference>
<dbReference type="Pfam" id="PF04862">
    <property type="entry name" value="DUF642"/>
    <property type="match status" value="1"/>
</dbReference>
<dbReference type="GO" id="GO:0009505">
    <property type="term" value="C:plant-type cell wall"/>
    <property type="evidence" value="ECO:0000318"/>
    <property type="project" value="GO_Central"/>
</dbReference>
<dbReference type="OMA" id="KWAIELI"/>
<keyword evidence="8" id="KW-1185">Reference proteome</keyword>
<feature type="domain" description="DUF642" evidence="6">
    <location>
        <begin position="30"/>
        <end position="164"/>
    </location>
</feature>
<evidence type="ECO:0000256" key="3">
    <source>
        <dbReference type="ARBA" id="ARBA00022525"/>
    </source>
</evidence>
<reference evidence="8" key="1">
    <citation type="journal article" date="2013" name="Science">
        <title>The Amborella genome and the evolution of flowering plants.</title>
        <authorList>
            <consortium name="Amborella Genome Project"/>
        </authorList>
    </citation>
    <scope>NUCLEOTIDE SEQUENCE [LARGE SCALE GENOMIC DNA]</scope>
</reference>
<dbReference type="PANTHER" id="PTHR31265">
    <property type="entry name" value="OS02G0527500 PROTEIN-RELATED"/>
    <property type="match status" value="1"/>
</dbReference>
<evidence type="ECO:0000256" key="1">
    <source>
        <dbReference type="ARBA" id="ARBA00004196"/>
    </source>
</evidence>
<organism evidence="7 8">
    <name type="scientific">Amborella trichopoda</name>
    <dbReference type="NCBI Taxonomy" id="13333"/>
    <lineage>
        <taxon>Eukaryota</taxon>
        <taxon>Viridiplantae</taxon>
        <taxon>Streptophyta</taxon>
        <taxon>Embryophyta</taxon>
        <taxon>Tracheophyta</taxon>
        <taxon>Spermatophyta</taxon>
        <taxon>Magnoliopsida</taxon>
        <taxon>Amborellales</taxon>
        <taxon>Amborellaceae</taxon>
        <taxon>Amborella</taxon>
    </lineage>
</organism>
<sequence>MYIQPGEECRLRRGHPRLQELDLQYPPPSPLPGWIIESLKAVRHLDSHHFTVPFESAAVELVAGRESAIAQIIGTVPKKVYTLSFIVGDVKHGCHRSMLVEAFAGKDSVKVPYESKGKGGYKVGKMRFMALGPRTRITFFSSFYHTKVDDPGTTCGPVLDEVKVSPAA</sequence>
<protein>
    <recommendedName>
        <fullName evidence="6">DUF642 domain-containing protein</fullName>
    </recommendedName>
</protein>
<accession>W1PGB0</accession>
<evidence type="ECO:0000259" key="6">
    <source>
        <dbReference type="Pfam" id="PF04862"/>
    </source>
</evidence>
<dbReference type="PANTHER" id="PTHR31265:SF2">
    <property type="entry name" value="F17A17.37 PROTEIN"/>
    <property type="match status" value="1"/>
</dbReference>
<evidence type="ECO:0000256" key="4">
    <source>
        <dbReference type="ARBA" id="ARBA00022729"/>
    </source>
</evidence>
<keyword evidence="3" id="KW-0964">Secreted</keyword>
<dbReference type="HOGENOM" id="CLU_1588688_0_0_1"/>
<name>W1PGB0_AMBTC</name>
<dbReference type="GO" id="GO:0030234">
    <property type="term" value="F:enzyme regulator activity"/>
    <property type="evidence" value="ECO:0000318"/>
    <property type="project" value="GO_Central"/>
</dbReference>
<dbReference type="InterPro" id="IPR052437">
    <property type="entry name" value="Pectin_Meth_Modulator"/>
</dbReference>
<dbReference type="Gramene" id="ERN07013">
    <property type="protein sequence ID" value="ERN07013"/>
    <property type="gene ID" value="AMTR_s00141p00087190"/>
</dbReference>
<evidence type="ECO:0000313" key="8">
    <source>
        <dbReference type="Proteomes" id="UP000017836"/>
    </source>
</evidence>
<dbReference type="Proteomes" id="UP000017836">
    <property type="component" value="Unassembled WGS sequence"/>
</dbReference>